<gene>
    <name evidence="2" type="ORF">PENTCL1PPCAC_417</name>
</gene>
<dbReference type="AlphaFoldDB" id="A0AAV5S823"/>
<reference evidence="2" key="1">
    <citation type="submission" date="2023-10" db="EMBL/GenBank/DDBJ databases">
        <title>Genome assembly of Pristionchus species.</title>
        <authorList>
            <person name="Yoshida K."/>
            <person name="Sommer R.J."/>
        </authorList>
    </citation>
    <scope>NUCLEOTIDE SEQUENCE</scope>
    <source>
        <strain evidence="2">RS0144</strain>
    </source>
</reference>
<name>A0AAV5S823_9BILA</name>
<dbReference type="InterPro" id="IPR001810">
    <property type="entry name" value="F-box_dom"/>
</dbReference>
<accession>A0AAV5S823</accession>
<dbReference type="EMBL" id="BTSX01000001">
    <property type="protein sequence ID" value="GMS78242.1"/>
    <property type="molecule type" value="Genomic_DNA"/>
</dbReference>
<dbReference type="PROSITE" id="PS50181">
    <property type="entry name" value="FBOX"/>
    <property type="match status" value="1"/>
</dbReference>
<comment type="caution">
    <text evidence="2">The sequence shown here is derived from an EMBL/GenBank/DDBJ whole genome shotgun (WGS) entry which is preliminary data.</text>
</comment>
<evidence type="ECO:0000313" key="3">
    <source>
        <dbReference type="Proteomes" id="UP001432027"/>
    </source>
</evidence>
<feature type="non-terminal residue" evidence="2">
    <location>
        <position position="319"/>
    </location>
</feature>
<feature type="domain" description="F-box" evidence="1">
    <location>
        <begin position="21"/>
        <end position="57"/>
    </location>
</feature>
<organism evidence="2 3">
    <name type="scientific">Pristionchus entomophagus</name>
    <dbReference type="NCBI Taxonomy" id="358040"/>
    <lineage>
        <taxon>Eukaryota</taxon>
        <taxon>Metazoa</taxon>
        <taxon>Ecdysozoa</taxon>
        <taxon>Nematoda</taxon>
        <taxon>Chromadorea</taxon>
        <taxon>Rhabditida</taxon>
        <taxon>Rhabditina</taxon>
        <taxon>Diplogasteromorpha</taxon>
        <taxon>Diplogasteroidea</taxon>
        <taxon>Neodiplogasteridae</taxon>
        <taxon>Pristionchus</taxon>
    </lineage>
</organism>
<dbReference type="SUPFAM" id="SSF81383">
    <property type="entry name" value="F-box domain"/>
    <property type="match status" value="1"/>
</dbReference>
<keyword evidence="3" id="KW-1185">Reference proteome</keyword>
<evidence type="ECO:0000259" key="1">
    <source>
        <dbReference type="PROSITE" id="PS50181"/>
    </source>
</evidence>
<evidence type="ECO:0000313" key="2">
    <source>
        <dbReference type="EMBL" id="GMS78242.1"/>
    </source>
</evidence>
<dbReference type="InterPro" id="IPR036047">
    <property type="entry name" value="F-box-like_dom_sf"/>
</dbReference>
<proteinExistence type="predicted"/>
<protein>
    <recommendedName>
        <fullName evidence="1">F-box domain-containing protein</fullName>
    </recommendedName>
</protein>
<sequence length="319" mass="36877">MGQPTELVENINSLSLNLAPSITLDTLPEDPLVGIFHHLNLRDQTRLGASCSRFHTLNRLKAPRNLDAVVVFWGDNYHYVNTYDSYKDLRKARCWMRSWRPTETEEFEIDESFFAKARTNILEIAINARDVRPFRLLSPLFRTLQYTSLEIDFRASERNNTPLLRSLITGRILRNSSLRIQWSRAVLEDIGDTRQLLMEFPIVKNLHLTWIYWGVNSLETEVITDAIMLYLVDRCTEDLLVGEGDCSLQGLLAVYEKLIECKCQHVQVTVRWEVAQAFIHAVEKQKTASDHVHVITGKNSNHKGRGISMSRLTMTKKQY</sequence>
<dbReference type="Proteomes" id="UP001432027">
    <property type="component" value="Unassembled WGS sequence"/>
</dbReference>